<feature type="transmembrane region" description="Helical" evidence="2">
    <location>
        <begin position="95"/>
        <end position="121"/>
    </location>
</feature>
<name>A0ABU2NP74_9ACTN</name>
<feature type="region of interest" description="Disordered" evidence="1">
    <location>
        <begin position="170"/>
        <end position="193"/>
    </location>
</feature>
<keyword evidence="2" id="KW-0472">Membrane</keyword>
<reference evidence="4" key="1">
    <citation type="submission" date="2023-07" db="EMBL/GenBank/DDBJ databases">
        <title>30 novel species of actinomycetes from the DSMZ collection.</title>
        <authorList>
            <person name="Nouioui I."/>
        </authorList>
    </citation>
    <scope>NUCLEOTIDE SEQUENCE [LARGE SCALE GENOMIC DNA]</scope>
    <source>
        <strain evidence="4">DSM 42041</strain>
    </source>
</reference>
<feature type="transmembrane region" description="Helical" evidence="2">
    <location>
        <begin position="141"/>
        <end position="166"/>
    </location>
</feature>
<evidence type="ECO:0000256" key="1">
    <source>
        <dbReference type="SAM" id="MobiDB-lite"/>
    </source>
</evidence>
<accession>A0ABU2NP74</accession>
<dbReference type="Proteomes" id="UP001183414">
    <property type="component" value="Unassembled WGS sequence"/>
</dbReference>
<evidence type="ECO:0000313" key="3">
    <source>
        <dbReference type="EMBL" id="MDT0378774.1"/>
    </source>
</evidence>
<feature type="transmembrane region" description="Helical" evidence="2">
    <location>
        <begin position="376"/>
        <end position="395"/>
    </location>
</feature>
<proteinExistence type="predicted"/>
<organism evidence="3 4">
    <name type="scientific">Streptomyces hazeniae</name>
    <dbReference type="NCBI Taxonomy" id="3075538"/>
    <lineage>
        <taxon>Bacteria</taxon>
        <taxon>Bacillati</taxon>
        <taxon>Actinomycetota</taxon>
        <taxon>Actinomycetes</taxon>
        <taxon>Kitasatosporales</taxon>
        <taxon>Streptomycetaceae</taxon>
        <taxon>Streptomyces</taxon>
    </lineage>
</organism>
<dbReference type="RefSeq" id="WP_311672607.1">
    <property type="nucleotide sequence ID" value="NZ_JAVREQ010000005.1"/>
</dbReference>
<feature type="transmembrane region" description="Helical" evidence="2">
    <location>
        <begin position="49"/>
        <end position="71"/>
    </location>
</feature>
<keyword evidence="4" id="KW-1185">Reference proteome</keyword>
<keyword evidence="2" id="KW-1133">Transmembrane helix</keyword>
<evidence type="ECO:0008006" key="5">
    <source>
        <dbReference type="Google" id="ProtNLM"/>
    </source>
</evidence>
<keyword evidence="2" id="KW-0812">Transmembrane</keyword>
<evidence type="ECO:0000313" key="4">
    <source>
        <dbReference type="Proteomes" id="UP001183414"/>
    </source>
</evidence>
<feature type="transmembrane region" description="Helical" evidence="2">
    <location>
        <begin position="324"/>
        <end position="348"/>
    </location>
</feature>
<sequence>MLALRLVRGAPPLALLRRLLLAAAAAGVTFLMLGAVGHAAGHPEAAGDGATRMLWCLVPLAAALQLAVAVARTETSRRALTGLDAAGVGPSRMPLLAAASTTASCLLGSVVALLLFLLLRGHLGGLPFAGAASDVLGAGPALPLGAVLLLFLLVPLTAAATCLVALRPRPLPPGRREGDRSEPATLADAPPTALPPGLPWGVALTATGLALETFAGRGSGAPAAGALLPMPGTLAGSPPGALVGWVLTAIGLVLAGPGLTHLCGRLITLGRPGALRLLSGRILQDDAERVGRPLGVLCAVASGALAAGELYGPARGGEAASGAVFGPLTLLGGVLVLGCATVSALAAAAESRALRAPATASLLQLGAPRSLLRNAAALRAVVVVAVLGPIAWAVGRLVALPLTT</sequence>
<gene>
    <name evidence="3" type="ORF">RM572_08300</name>
</gene>
<feature type="transmembrane region" description="Helical" evidence="2">
    <location>
        <begin position="294"/>
        <end position="312"/>
    </location>
</feature>
<protein>
    <recommendedName>
        <fullName evidence="5">Integral membrane protein</fullName>
    </recommendedName>
</protein>
<comment type="caution">
    <text evidence="3">The sequence shown here is derived from an EMBL/GenBank/DDBJ whole genome shotgun (WGS) entry which is preliminary data.</text>
</comment>
<evidence type="ECO:0000256" key="2">
    <source>
        <dbReference type="SAM" id="Phobius"/>
    </source>
</evidence>
<dbReference type="EMBL" id="JAVREQ010000005">
    <property type="protein sequence ID" value="MDT0378774.1"/>
    <property type="molecule type" value="Genomic_DNA"/>
</dbReference>